<dbReference type="OrthoDB" id="9798476at2"/>
<dbReference type="EMBL" id="CP002780">
    <property type="protein sequence ID" value="AEG58336.1"/>
    <property type="molecule type" value="Genomic_DNA"/>
</dbReference>
<dbReference type="eggNOG" id="ENOG5030BWS">
    <property type="taxonomic scope" value="Bacteria"/>
</dbReference>
<evidence type="ECO:0000313" key="3">
    <source>
        <dbReference type="Proteomes" id="UP000009234"/>
    </source>
</evidence>
<dbReference type="AlphaFoldDB" id="F6DL27"/>
<gene>
    <name evidence="2" type="ordered locus">Desru_0030</name>
</gene>
<dbReference type="Proteomes" id="UP000009234">
    <property type="component" value="Chromosome"/>
</dbReference>
<dbReference type="KEGG" id="dru:Desru_0030"/>
<protein>
    <submittedName>
        <fullName evidence="2">DnaJ family protein</fullName>
    </submittedName>
</protein>
<feature type="domain" description="DnaJ homologue subfamily C member 28 conserved" evidence="1">
    <location>
        <begin position="7"/>
        <end position="77"/>
    </location>
</feature>
<proteinExistence type="predicted"/>
<evidence type="ECO:0000259" key="1">
    <source>
        <dbReference type="Pfam" id="PF09350"/>
    </source>
</evidence>
<organism evidence="2 3">
    <name type="scientific">Desulforamulus ruminis (strain ATCC 23193 / DSM 2154 / NCIMB 8452 / DL)</name>
    <name type="common">Desulfotomaculum ruminis</name>
    <dbReference type="NCBI Taxonomy" id="696281"/>
    <lineage>
        <taxon>Bacteria</taxon>
        <taxon>Bacillati</taxon>
        <taxon>Bacillota</taxon>
        <taxon>Clostridia</taxon>
        <taxon>Eubacteriales</taxon>
        <taxon>Peptococcaceae</taxon>
        <taxon>Desulforamulus</taxon>
    </lineage>
</organism>
<reference evidence="3" key="1">
    <citation type="submission" date="2011-05" db="EMBL/GenBank/DDBJ databases">
        <title>Complete sequence of Desulfotomaculum ruminis DSM 2154.</title>
        <authorList>
            <person name="Lucas S."/>
            <person name="Copeland A."/>
            <person name="Lapidus A."/>
            <person name="Cheng J.-F."/>
            <person name="Goodwin L."/>
            <person name="Pitluck S."/>
            <person name="Lu M."/>
            <person name="Detter J.C."/>
            <person name="Han C."/>
            <person name="Tapia R."/>
            <person name="Land M."/>
            <person name="Hauser L."/>
            <person name="Kyrpides N."/>
            <person name="Ivanova N."/>
            <person name="Mikhailova N."/>
            <person name="Pagani I."/>
            <person name="Stams A.J.M."/>
            <person name="Plugge C.M."/>
            <person name="Muyzer G."/>
            <person name="Kuever J."/>
            <person name="Parshina S.N."/>
            <person name="Ivanova A.E."/>
            <person name="Nazina T.N."/>
            <person name="Brambilla E."/>
            <person name="Spring S."/>
            <person name="Klenk H.-P."/>
            <person name="Woyke T."/>
        </authorList>
    </citation>
    <scope>NUCLEOTIDE SEQUENCE [LARGE SCALE GENOMIC DNA]</scope>
    <source>
        <strain evidence="3">ATCC 23193 / DSM 2154 / NCIB 8452 / DL</strain>
    </source>
</reference>
<keyword evidence="3" id="KW-1185">Reference proteome</keyword>
<evidence type="ECO:0000313" key="2">
    <source>
        <dbReference type="EMBL" id="AEG58336.1"/>
    </source>
</evidence>
<sequence length="113" mass="12961">MGLTLTIEMLIKQAIERGELKNLPGEGKPIELKNLNPLETKEDRMINRLVAALMAASGQLPIEIIILKEIEGLKQRLEECKSDSEKQILQSKLAELNWKYEIQKEARLGFYNR</sequence>
<dbReference type="Pfam" id="PF09350">
    <property type="entry name" value="DJC28_CD"/>
    <property type="match status" value="1"/>
</dbReference>
<accession>F6DL27</accession>
<dbReference type="STRING" id="696281.Desru_0030"/>
<dbReference type="HOGENOM" id="CLU_129296_0_1_9"/>
<dbReference type="RefSeq" id="WP_013840118.1">
    <property type="nucleotide sequence ID" value="NC_015589.1"/>
</dbReference>
<reference evidence="2 3" key="2">
    <citation type="journal article" date="2012" name="Stand. Genomic Sci.">
        <title>Complete genome sequence of the sulfate-reducing firmicute Desulfotomaculum ruminis type strain (DL(T)).</title>
        <authorList>
            <person name="Spring S."/>
            <person name="Visser M."/>
            <person name="Lu M."/>
            <person name="Copeland A."/>
            <person name="Lapidus A."/>
            <person name="Lucas S."/>
            <person name="Cheng J.F."/>
            <person name="Han C."/>
            <person name="Tapia R."/>
            <person name="Goodwin L.A."/>
            <person name="Pitluck S."/>
            <person name="Ivanova N."/>
            <person name="Land M."/>
            <person name="Hauser L."/>
            <person name="Larimer F."/>
            <person name="Rohde M."/>
            <person name="Goker M."/>
            <person name="Detter J.C."/>
            <person name="Kyrpides N.C."/>
            <person name="Woyke T."/>
            <person name="Schaap P.J."/>
            <person name="Plugge C.M."/>
            <person name="Muyzer G."/>
            <person name="Kuever J."/>
            <person name="Pereira I.A."/>
            <person name="Parshina S.N."/>
            <person name="Bernier-Latmani R."/>
            <person name="Stams A.J."/>
            <person name="Klenk H.P."/>
        </authorList>
    </citation>
    <scope>NUCLEOTIDE SEQUENCE [LARGE SCALE GENOMIC DNA]</scope>
    <source>
        <strain evidence="3">ATCC 23193 / DSM 2154 / NCIB 8452 / DL</strain>
    </source>
</reference>
<dbReference type="InterPro" id="IPR018961">
    <property type="entry name" value="DnaJ_homolog_subfam-C_membr-28"/>
</dbReference>
<name>F6DL27_DESRL</name>